<dbReference type="PANTHER" id="PTHR13887">
    <property type="entry name" value="GLUTATHIONE S-TRANSFERASE KAPPA"/>
    <property type="match status" value="1"/>
</dbReference>
<protein>
    <submittedName>
        <fullName evidence="2">Protein disulfide isomerase FrnE</fullName>
    </submittedName>
</protein>
<dbReference type="Proteomes" id="UP001501414">
    <property type="component" value="Unassembled WGS sequence"/>
</dbReference>
<feature type="domain" description="DSBA-like thioredoxin" evidence="1">
    <location>
        <begin position="3"/>
        <end position="206"/>
    </location>
</feature>
<dbReference type="CDD" id="cd03024">
    <property type="entry name" value="DsbA_FrnE"/>
    <property type="match status" value="1"/>
</dbReference>
<dbReference type="RefSeq" id="WP_344020701.1">
    <property type="nucleotide sequence ID" value="NZ_BAAAJK010000006.1"/>
</dbReference>
<sequence>MKVEIWSDVVCPWCAIGKRRFETALAGFAHRDDVEIRWRSFELDPQAPRERDGGPGPLAAKLGVSVEQAREMQDSVTATAAADGLEFRFDIARHGNTVDAHRLLHLAWELGGAALQGALKDRLLRASFAEGEPIGDPDTLVRLAASAGVPEDEARAVLDSDRHLDAVRGDQDLARRYGISGVPFFVIDDRYGISGAQPAEAFRQALDQAWADAHPLTAVGGEGAACTDGSCQV</sequence>
<gene>
    <name evidence="2" type="primary">frnE</name>
    <name evidence="2" type="ORF">GCM10009613_19880</name>
</gene>
<keyword evidence="2" id="KW-0413">Isomerase</keyword>
<dbReference type="EMBL" id="BAAAJK010000006">
    <property type="protein sequence ID" value="GAA1386235.1"/>
    <property type="molecule type" value="Genomic_DNA"/>
</dbReference>
<name>A0ABP4ICZ4_9PSEU</name>
<organism evidence="2 3">
    <name type="scientific">Pseudonocardia kongjuensis</name>
    <dbReference type="NCBI Taxonomy" id="102227"/>
    <lineage>
        <taxon>Bacteria</taxon>
        <taxon>Bacillati</taxon>
        <taxon>Actinomycetota</taxon>
        <taxon>Actinomycetes</taxon>
        <taxon>Pseudonocardiales</taxon>
        <taxon>Pseudonocardiaceae</taxon>
        <taxon>Pseudonocardia</taxon>
    </lineage>
</organism>
<dbReference type="Pfam" id="PF01323">
    <property type="entry name" value="DSBA"/>
    <property type="match status" value="1"/>
</dbReference>
<keyword evidence="3" id="KW-1185">Reference proteome</keyword>
<evidence type="ECO:0000313" key="2">
    <source>
        <dbReference type="EMBL" id="GAA1386235.1"/>
    </source>
</evidence>
<dbReference type="Gene3D" id="3.40.30.10">
    <property type="entry name" value="Glutaredoxin"/>
    <property type="match status" value="1"/>
</dbReference>
<reference evidence="3" key="1">
    <citation type="journal article" date="2019" name="Int. J. Syst. Evol. Microbiol.">
        <title>The Global Catalogue of Microorganisms (GCM) 10K type strain sequencing project: providing services to taxonomists for standard genome sequencing and annotation.</title>
        <authorList>
            <consortium name="The Broad Institute Genomics Platform"/>
            <consortium name="The Broad Institute Genome Sequencing Center for Infectious Disease"/>
            <person name="Wu L."/>
            <person name="Ma J."/>
        </authorList>
    </citation>
    <scope>NUCLEOTIDE SEQUENCE [LARGE SCALE GENOMIC DNA]</scope>
    <source>
        <strain evidence="3">JCM 11896</strain>
    </source>
</reference>
<evidence type="ECO:0000259" key="1">
    <source>
        <dbReference type="Pfam" id="PF01323"/>
    </source>
</evidence>
<comment type="caution">
    <text evidence="2">The sequence shown here is derived from an EMBL/GenBank/DDBJ whole genome shotgun (WGS) entry which is preliminary data.</text>
</comment>
<proteinExistence type="predicted"/>
<dbReference type="PANTHER" id="PTHR13887:SF41">
    <property type="entry name" value="THIOREDOXIN SUPERFAMILY PROTEIN"/>
    <property type="match status" value="1"/>
</dbReference>
<dbReference type="InterPro" id="IPR001853">
    <property type="entry name" value="DSBA-like_thioredoxin_dom"/>
</dbReference>
<evidence type="ECO:0000313" key="3">
    <source>
        <dbReference type="Proteomes" id="UP001501414"/>
    </source>
</evidence>
<dbReference type="SUPFAM" id="SSF52833">
    <property type="entry name" value="Thioredoxin-like"/>
    <property type="match status" value="1"/>
</dbReference>
<dbReference type="GO" id="GO:0016853">
    <property type="term" value="F:isomerase activity"/>
    <property type="evidence" value="ECO:0007669"/>
    <property type="project" value="UniProtKB-KW"/>
</dbReference>
<dbReference type="InterPro" id="IPR036249">
    <property type="entry name" value="Thioredoxin-like_sf"/>
</dbReference>
<accession>A0ABP4ICZ4</accession>